<evidence type="ECO:0000259" key="1">
    <source>
        <dbReference type="PROSITE" id="PS51762"/>
    </source>
</evidence>
<gene>
    <name evidence="2" type="ORF">Cvel_17243</name>
</gene>
<dbReference type="SUPFAM" id="SSF49899">
    <property type="entry name" value="Concanavalin A-like lectins/glucanases"/>
    <property type="match status" value="1"/>
</dbReference>
<name>A0A0G4FIN4_9ALVE</name>
<dbReference type="EMBL" id="CDMZ01000402">
    <property type="protein sequence ID" value="CEM13527.1"/>
    <property type="molecule type" value="Genomic_DNA"/>
</dbReference>
<organism evidence="2">
    <name type="scientific">Chromera velia CCMP2878</name>
    <dbReference type="NCBI Taxonomy" id="1169474"/>
    <lineage>
        <taxon>Eukaryota</taxon>
        <taxon>Sar</taxon>
        <taxon>Alveolata</taxon>
        <taxon>Colpodellida</taxon>
        <taxon>Chromeraceae</taxon>
        <taxon>Chromera</taxon>
    </lineage>
</organism>
<proteinExistence type="predicted"/>
<dbReference type="GO" id="GO:0005975">
    <property type="term" value="P:carbohydrate metabolic process"/>
    <property type="evidence" value="ECO:0007669"/>
    <property type="project" value="InterPro"/>
</dbReference>
<dbReference type="CDD" id="cd00413">
    <property type="entry name" value="Glyco_hydrolase_16"/>
    <property type="match status" value="1"/>
</dbReference>
<dbReference type="PROSITE" id="PS51762">
    <property type="entry name" value="GH16_2"/>
    <property type="match status" value="1"/>
</dbReference>
<sequence>MAELPAPLPDCPDGMISFFEDKFSSPSLDTSKWEPRTDAKHYSKQVPQNISVGAGGLSLRVTKSAPGSKFPFEGCGVVSTQSFGIGYYEVECTLPVSPEGQPIPGVWCSFWLSSVKKIGVKIDSPNWQEFDVFEHRTGEDSFDWSFLKWKPEREIYLQCKEKLPGRAEGSRHRWGFLLLTNDCYVTLDGRALGRFSLKSINMHKELTPLHVWLTSIVHKRTFPDAQQSADCGVLPSELRFHRFRHFRFARGPGRLVKGQSLKVNFDREKGWAPWKVKRGEKVGCLSAALWVLGVGAPAQNVTLLVVRTPEEGPVLQLGSQGKSLCVSLLGEALEVPNFFDLSDGGGQGGGKEEWIHVGIAWDGSEGGLMKIWRTVKSEGKAELRHSIEGVKSDQLVGTSGVIFCGGEEEGHPMAEGMCVTGVKIYSGALSEDAVKTAEWVSRPDYARWRSKGPDKANLLAPTYPEAEVGDLFDSTAAAVAIGDLTGLCNDYVS</sequence>
<dbReference type="InterPro" id="IPR000757">
    <property type="entry name" value="Beta-glucanase-like"/>
</dbReference>
<dbReference type="Gene3D" id="2.60.120.200">
    <property type="match status" value="1"/>
</dbReference>
<feature type="domain" description="GH16" evidence="1">
    <location>
        <begin position="1"/>
        <end position="251"/>
    </location>
</feature>
<reference evidence="2" key="1">
    <citation type="submission" date="2014-11" db="EMBL/GenBank/DDBJ databases">
        <authorList>
            <person name="Otto D Thomas"/>
            <person name="Naeem Raeece"/>
        </authorList>
    </citation>
    <scope>NUCLEOTIDE SEQUENCE</scope>
</reference>
<dbReference type="GO" id="GO:0004553">
    <property type="term" value="F:hydrolase activity, hydrolyzing O-glycosyl compounds"/>
    <property type="evidence" value="ECO:0007669"/>
    <property type="project" value="InterPro"/>
</dbReference>
<dbReference type="InterPro" id="IPR013320">
    <property type="entry name" value="ConA-like_dom_sf"/>
</dbReference>
<accession>A0A0G4FIN4</accession>
<dbReference type="VEuPathDB" id="CryptoDB:Cvel_17243"/>
<protein>
    <recommendedName>
        <fullName evidence="1">GH16 domain-containing protein</fullName>
    </recommendedName>
</protein>
<dbReference type="AlphaFoldDB" id="A0A0G4FIN4"/>
<evidence type="ECO:0000313" key="2">
    <source>
        <dbReference type="EMBL" id="CEM13527.1"/>
    </source>
</evidence>